<dbReference type="PANTHER" id="PTHR22936">
    <property type="entry name" value="RHOMBOID-RELATED"/>
    <property type="match status" value="1"/>
</dbReference>
<dbReference type="GO" id="GO:0016020">
    <property type="term" value="C:membrane"/>
    <property type="evidence" value="ECO:0007669"/>
    <property type="project" value="InterPro"/>
</dbReference>
<keyword evidence="2" id="KW-0472">Membrane</keyword>
<proteinExistence type="inferred from homology"/>
<dbReference type="PANTHER" id="PTHR22936:SF103">
    <property type="entry name" value="RHOMBOID-LIKE PROTEIN"/>
    <property type="match status" value="1"/>
</dbReference>
<evidence type="ECO:0000256" key="1">
    <source>
        <dbReference type="ARBA" id="ARBA00009045"/>
    </source>
</evidence>
<sequence>MASDGDGKGRVATAPGAGYGYAAYGGYQGAEERKWWPWLVPTVIVACIAVFVVEMYENNCPKHGSQLGGCVAGFLRRFSFQPLRENPLLGPSSSTSRTPPIRVLRVCFRSNRAGEIDLFRVWDLAMELWGYFDLCKRLCLPFSLCRTCAKIITLHGVTCLTPPAFWRKWELLTGIKLSIKTKGGALLAASGSMLA</sequence>
<comment type="caution">
    <text evidence="3">The sequence shown here is derived from an EMBL/GenBank/DDBJ whole genome shotgun (WGS) entry which is preliminary data.</text>
</comment>
<dbReference type="InterPro" id="IPR002610">
    <property type="entry name" value="Peptidase_S54_rhomboid-like"/>
</dbReference>
<protein>
    <submittedName>
        <fullName evidence="3">RHOMBOID-like protein 6, mitochondrial</fullName>
    </submittedName>
</protein>
<reference evidence="3" key="1">
    <citation type="journal article" date="2018" name="Nat. Genet.">
        <title>Extensive intraspecific gene order and gene structural variations between Mo17 and other maize genomes.</title>
        <authorList>
            <person name="Sun S."/>
            <person name="Zhou Y."/>
            <person name="Chen J."/>
            <person name="Shi J."/>
            <person name="Zhao H."/>
            <person name="Zhao H."/>
            <person name="Song W."/>
            <person name="Zhang M."/>
            <person name="Cui Y."/>
            <person name="Dong X."/>
            <person name="Liu H."/>
            <person name="Ma X."/>
            <person name="Jiao Y."/>
            <person name="Wang B."/>
            <person name="Wei X."/>
            <person name="Stein J.C."/>
            <person name="Glaubitz J.C."/>
            <person name="Lu F."/>
            <person name="Yu G."/>
            <person name="Liang C."/>
            <person name="Fengler K."/>
            <person name="Li B."/>
            <person name="Rafalski A."/>
            <person name="Schnable P.S."/>
            <person name="Ware D.H."/>
            <person name="Buckler E.S."/>
            <person name="Lai J."/>
        </authorList>
    </citation>
    <scope>NUCLEOTIDE SEQUENCE [LARGE SCALE GENOMIC DNA]</scope>
    <source>
        <tissue evidence="3">Seedling</tissue>
    </source>
</reference>
<dbReference type="ExpressionAtlas" id="A0A3L6DVG6">
    <property type="expression patterns" value="baseline and differential"/>
</dbReference>
<dbReference type="EMBL" id="NCVQ01000008">
    <property type="protein sequence ID" value="PWZ12716.1"/>
    <property type="molecule type" value="Genomic_DNA"/>
</dbReference>
<keyword evidence="2" id="KW-0812">Transmembrane</keyword>
<dbReference type="Proteomes" id="UP000251960">
    <property type="component" value="Chromosome 7"/>
</dbReference>
<gene>
    <name evidence="3" type="primary">RBL6</name>
    <name evidence="3" type="ORF">Zm00014a_012973</name>
</gene>
<name>A0A3L6DVG6_MAIZE</name>
<evidence type="ECO:0000313" key="3">
    <source>
        <dbReference type="EMBL" id="PWZ12716.1"/>
    </source>
</evidence>
<keyword evidence="2" id="KW-1133">Transmembrane helix</keyword>
<comment type="similarity">
    <text evidence="1">Belongs to the peptidase S54 family.</text>
</comment>
<dbReference type="AlphaFoldDB" id="A0A3L6DVG6"/>
<dbReference type="GO" id="GO:0006508">
    <property type="term" value="P:proteolysis"/>
    <property type="evidence" value="ECO:0007669"/>
    <property type="project" value="InterPro"/>
</dbReference>
<evidence type="ECO:0000256" key="2">
    <source>
        <dbReference type="SAM" id="Phobius"/>
    </source>
</evidence>
<accession>A0A3L6DVG6</accession>
<feature type="transmembrane region" description="Helical" evidence="2">
    <location>
        <begin position="35"/>
        <end position="53"/>
    </location>
</feature>
<organism evidence="3">
    <name type="scientific">Zea mays</name>
    <name type="common">Maize</name>
    <dbReference type="NCBI Taxonomy" id="4577"/>
    <lineage>
        <taxon>Eukaryota</taxon>
        <taxon>Viridiplantae</taxon>
        <taxon>Streptophyta</taxon>
        <taxon>Embryophyta</taxon>
        <taxon>Tracheophyta</taxon>
        <taxon>Spermatophyta</taxon>
        <taxon>Magnoliopsida</taxon>
        <taxon>Liliopsida</taxon>
        <taxon>Poales</taxon>
        <taxon>Poaceae</taxon>
        <taxon>PACMAD clade</taxon>
        <taxon>Panicoideae</taxon>
        <taxon>Andropogonodae</taxon>
        <taxon>Andropogoneae</taxon>
        <taxon>Tripsacinae</taxon>
        <taxon>Zea</taxon>
    </lineage>
</organism>